<dbReference type="Pfam" id="PF13672">
    <property type="entry name" value="PP2C_2"/>
    <property type="match status" value="1"/>
</dbReference>
<dbReference type="PROSITE" id="PS51746">
    <property type="entry name" value="PPM_2"/>
    <property type="match status" value="1"/>
</dbReference>
<dbReference type="RefSeq" id="WP_090792867.1">
    <property type="nucleotide sequence ID" value="NZ_FMYI01000002.1"/>
</dbReference>
<dbReference type="PANTHER" id="PTHR47992">
    <property type="entry name" value="PROTEIN PHOSPHATASE"/>
    <property type="match status" value="1"/>
</dbReference>
<dbReference type="NCBIfam" id="NF033484">
    <property type="entry name" value="Stp1_PP2C_phos"/>
    <property type="match status" value="1"/>
</dbReference>
<dbReference type="Gene3D" id="3.60.40.10">
    <property type="entry name" value="PPM-type phosphatase domain"/>
    <property type="match status" value="1"/>
</dbReference>
<sequence>MKHFFVTDRGRVRPHNEDSVGVFENDYEQLLTVVADGMGGHKAGDVASEMVITYFKDAWASSERIQSQEEAESWLTHHIQQANHTVYDYSRTNPECLGMGTTTIAVISFSDTFVIAHIGDSRCYLYQADALHQITDDHSLVNELVRSGQITKADAEIHPQKNVLTQALGTDSSITPDVYSKEWSNKDRILICTDGLTNKIDDDHLKQYLSLEQSLETIANQLVEEANVNGGEDNITVAILENDDLKAGESTC</sequence>
<dbReference type="GO" id="GO:0004722">
    <property type="term" value="F:protein serine/threonine phosphatase activity"/>
    <property type="evidence" value="ECO:0007669"/>
    <property type="project" value="UniProtKB-EC"/>
</dbReference>
<dbReference type="CDD" id="cd00143">
    <property type="entry name" value="PP2Cc"/>
    <property type="match status" value="1"/>
</dbReference>
<dbReference type="InterPro" id="IPR015655">
    <property type="entry name" value="PP2C"/>
</dbReference>
<evidence type="ECO:0000256" key="5">
    <source>
        <dbReference type="ARBA" id="ARBA00022912"/>
    </source>
</evidence>
<reference evidence="11" key="1">
    <citation type="submission" date="2016-09" db="EMBL/GenBank/DDBJ databases">
        <authorList>
            <person name="Varghese N."/>
            <person name="Submissions S."/>
        </authorList>
    </citation>
    <scope>NUCLEOTIDE SEQUENCE [LARGE SCALE GENOMIC DNA]</scope>
    <source>
        <strain evidence="11">S5</strain>
    </source>
</reference>
<dbReference type="STRING" id="1612202.SAMN05421734_102123"/>
<dbReference type="FunFam" id="3.60.40.10:FF:000002">
    <property type="entry name" value="Serine/threonine phosphatase stp"/>
    <property type="match status" value="1"/>
</dbReference>
<evidence type="ECO:0000256" key="4">
    <source>
        <dbReference type="ARBA" id="ARBA00022801"/>
    </source>
</evidence>
<keyword evidence="5" id="KW-0904">Protein phosphatase</keyword>
<protein>
    <recommendedName>
        <fullName evidence="2">protein-serine/threonine phosphatase</fullName>
        <ecNumber evidence="2">3.1.3.16</ecNumber>
    </recommendedName>
</protein>
<dbReference type="SMART" id="SM00332">
    <property type="entry name" value="PP2Cc"/>
    <property type="match status" value="1"/>
</dbReference>
<evidence type="ECO:0000256" key="2">
    <source>
        <dbReference type="ARBA" id="ARBA00013081"/>
    </source>
</evidence>
<dbReference type="InterPro" id="IPR036457">
    <property type="entry name" value="PPM-type-like_dom_sf"/>
</dbReference>
<evidence type="ECO:0000256" key="3">
    <source>
        <dbReference type="ARBA" id="ARBA00022723"/>
    </source>
</evidence>
<keyword evidence="4" id="KW-0378">Hydrolase</keyword>
<dbReference type="InterPro" id="IPR001932">
    <property type="entry name" value="PPM-type_phosphatase-like_dom"/>
</dbReference>
<evidence type="ECO:0000256" key="6">
    <source>
        <dbReference type="ARBA" id="ARBA00023211"/>
    </source>
</evidence>
<evidence type="ECO:0000256" key="1">
    <source>
        <dbReference type="ARBA" id="ARBA00001936"/>
    </source>
</evidence>
<comment type="catalytic activity">
    <reaction evidence="8">
        <text>O-phospho-L-threonyl-[protein] + H2O = L-threonyl-[protein] + phosphate</text>
        <dbReference type="Rhea" id="RHEA:47004"/>
        <dbReference type="Rhea" id="RHEA-COMP:11060"/>
        <dbReference type="Rhea" id="RHEA-COMP:11605"/>
        <dbReference type="ChEBI" id="CHEBI:15377"/>
        <dbReference type="ChEBI" id="CHEBI:30013"/>
        <dbReference type="ChEBI" id="CHEBI:43474"/>
        <dbReference type="ChEBI" id="CHEBI:61977"/>
        <dbReference type="EC" id="3.1.3.16"/>
    </reaction>
</comment>
<dbReference type="Proteomes" id="UP000242949">
    <property type="component" value="Unassembled WGS sequence"/>
</dbReference>
<gene>
    <name evidence="10" type="ORF">SAMN05421734_102123</name>
</gene>
<feature type="domain" description="PPM-type phosphatase" evidence="9">
    <location>
        <begin position="2"/>
        <end position="242"/>
    </location>
</feature>
<evidence type="ECO:0000256" key="7">
    <source>
        <dbReference type="ARBA" id="ARBA00047761"/>
    </source>
</evidence>
<proteinExistence type="predicted"/>
<evidence type="ECO:0000313" key="10">
    <source>
        <dbReference type="EMBL" id="SDB88092.1"/>
    </source>
</evidence>
<dbReference type="EMBL" id="FMYI01000002">
    <property type="protein sequence ID" value="SDB88092.1"/>
    <property type="molecule type" value="Genomic_DNA"/>
</dbReference>
<comment type="catalytic activity">
    <reaction evidence="7">
        <text>O-phospho-L-seryl-[protein] + H2O = L-seryl-[protein] + phosphate</text>
        <dbReference type="Rhea" id="RHEA:20629"/>
        <dbReference type="Rhea" id="RHEA-COMP:9863"/>
        <dbReference type="Rhea" id="RHEA-COMP:11604"/>
        <dbReference type="ChEBI" id="CHEBI:15377"/>
        <dbReference type="ChEBI" id="CHEBI:29999"/>
        <dbReference type="ChEBI" id="CHEBI:43474"/>
        <dbReference type="ChEBI" id="CHEBI:83421"/>
        <dbReference type="EC" id="3.1.3.16"/>
    </reaction>
</comment>
<dbReference type="EC" id="3.1.3.16" evidence="2"/>
<name>A0A1G6H1E5_9BACI</name>
<accession>A0A1G6H1E5</accession>
<evidence type="ECO:0000313" key="11">
    <source>
        <dbReference type="Proteomes" id="UP000242949"/>
    </source>
</evidence>
<comment type="cofactor">
    <cofactor evidence="1">
        <name>Mn(2+)</name>
        <dbReference type="ChEBI" id="CHEBI:29035"/>
    </cofactor>
</comment>
<organism evidence="10 11">
    <name type="scientific">Pelagirhabdus alkalitolerans</name>
    <dbReference type="NCBI Taxonomy" id="1612202"/>
    <lineage>
        <taxon>Bacteria</taxon>
        <taxon>Bacillati</taxon>
        <taxon>Bacillota</taxon>
        <taxon>Bacilli</taxon>
        <taxon>Bacillales</taxon>
        <taxon>Bacillaceae</taxon>
        <taxon>Pelagirhabdus</taxon>
    </lineage>
</organism>
<evidence type="ECO:0000259" key="9">
    <source>
        <dbReference type="PROSITE" id="PS51746"/>
    </source>
</evidence>
<dbReference type="SUPFAM" id="SSF81606">
    <property type="entry name" value="PP2C-like"/>
    <property type="match status" value="1"/>
</dbReference>
<evidence type="ECO:0000256" key="8">
    <source>
        <dbReference type="ARBA" id="ARBA00048336"/>
    </source>
</evidence>
<dbReference type="OrthoDB" id="9801841at2"/>
<dbReference type="GO" id="GO:0046872">
    <property type="term" value="F:metal ion binding"/>
    <property type="evidence" value="ECO:0007669"/>
    <property type="project" value="UniProtKB-KW"/>
</dbReference>
<dbReference type="SMART" id="SM00331">
    <property type="entry name" value="PP2C_SIG"/>
    <property type="match status" value="1"/>
</dbReference>
<keyword evidence="3" id="KW-0479">Metal-binding</keyword>
<keyword evidence="6" id="KW-0464">Manganese</keyword>
<keyword evidence="11" id="KW-1185">Reference proteome</keyword>
<dbReference type="AlphaFoldDB" id="A0A1G6H1E5"/>